<dbReference type="InterPro" id="IPR009057">
    <property type="entry name" value="Homeodomain-like_sf"/>
</dbReference>
<dbReference type="PANTHER" id="PTHR46796:SF6">
    <property type="entry name" value="ARAC SUBFAMILY"/>
    <property type="match status" value="1"/>
</dbReference>
<feature type="domain" description="HTH araC/xylS-type" evidence="4">
    <location>
        <begin position="218"/>
        <end position="319"/>
    </location>
</feature>
<dbReference type="SUPFAM" id="SSF46689">
    <property type="entry name" value="Homeodomain-like"/>
    <property type="match status" value="1"/>
</dbReference>
<keyword evidence="3" id="KW-0804">Transcription</keyword>
<dbReference type="EMBL" id="JBHSPB010000005">
    <property type="protein sequence ID" value="MFC5720510.1"/>
    <property type="molecule type" value="Genomic_DNA"/>
</dbReference>
<evidence type="ECO:0000256" key="2">
    <source>
        <dbReference type="ARBA" id="ARBA00023125"/>
    </source>
</evidence>
<keyword evidence="6" id="KW-1185">Reference proteome</keyword>
<dbReference type="InterPro" id="IPR050204">
    <property type="entry name" value="AraC_XylS_family_regulators"/>
</dbReference>
<dbReference type="InterPro" id="IPR035418">
    <property type="entry name" value="AraC-bd_2"/>
</dbReference>
<dbReference type="PROSITE" id="PS01124">
    <property type="entry name" value="HTH_ARAC_FAMILY_2"/>
    <property type="match status" value="1"/>
</dbReference>
<keyword evidence="2" id="KW-0238">DNA-binding</keyword>
<gene>
    <name evidence="5" type="ORF">ACFP1Z_10090</name>
</gene>
<keyword evidence="1" id="KW-0805">Transcription regulation</keyword>
<protein>
    <submittedName>
        <fullName evidence="5">Helix-turn-helix domain-containing protein</fullName>
    </submittedName>
</protein>
<dbReference type="InterPro" id="IPR020449">
    <property type="entry name" value="Tscrpt_reg_AraC-type_HTH"/>
</dbReference>
<dbReference type="Proteomes" id="UP001596083">
    <property type="component" value="Unassembled WGS sequence"/>
</dbReference>
<evidence type="ECO:0000313" key="6">
    <source>
        <dbReference type="Proteomes" id="UP001596083"/>
    </source>
</evidence>
<evidence type="ECO:0000256" key="3">
    <source>
        <dbReference type="ARBA" id="ARBA00023163"/>
    </source>
</evidence>
<reference evidence="6" key="1">
    <citation type="journal article" date="2019" name="Int. J. Syst. Evol. Microbiol.">
        <title>The Global Catalogue of Microorganisms (GCM) 10K type strain sequencing project: providing services to taxonomists for standard genome sequencing and annotation.</title>
        <authorList>
            <consortium name="The Broad Institute Genomics Platform"/>
            <consortium name="The Broad Institute Genome Sequencing Center for Infectious Disease"/>
            <person name="Wu L."/>
            <person name="Ma J."/>
        </authorList>
    </citation>
    <scope>NUCLEOTIDE SEQUENCE [LARGE SCALE GENOMIC DNA]</scope>
    <source>
        <strain evidence="6">CGMCC 4.7304</strain>
    </source>
</reference>
<name>A0ABW0Z2A6_9ACTN</name>
<proteinExistence type="predicted"/>
<evidence type="ECO:0000259" key="4">
    <source>
        <dbReference type="PROSITE" id="PS01124"/>
    </source>
</evidence>
<accession>A0ABW0Z2A6</accession>
<dbReference type="Pfam" id="PF12833">
    <property type="entry name" value="HTH_18"/>
    <property type="match status" value="1"/>
</dbReference>
<evidence type="ECO:0000313" key="5">
    <source>
        <dbReference type="EMBL" id="MFC5720510.1"/>
    </source>
</evidence>
<dbReference type="Pfam" id="PF14525">
    <property type="entry name" value="AraC_binding_2"/>
    <property type="match status" value="1"/>
</dbReference>
<evidence type="ECO:0000256" key="1">
    <source>
        <dbReference type="ARBA" id="ARBA00023015"/>
    </source>
</evidence>
<dbReference type="PANTHER" id="PTHR46796">
    <property type="entry name" value="HTH-TYPE TRANSCRIPTIONAL ACTIVATOR RHAS-RELATED"/>
    <property type="match status" value="1"/>
</dbReference>
<dbReference type="RefSeq" id="WP_390315659.1">
    <property type="nucleotide sequence ID" value="NZ_JBHSPB010000005.1"/>
</dbReference>
<sequence>MMEMLFDTSGLPAPDRVDAWMETAATALVPTRISPLTRDSFAGRMRALHLGAAQVNAMAYTSLCSRRTPALIRRSDPEQYQIALIRSGCQGIEQAGSNARLRKGDLVLYDSSRPFEATADGGQGTADSVLLQFPKRLLALPGAKVAALLAVPLKGTEGVGRLLAQFMTALAEEDVRHSPGEAERLGVVALDLATAVLAHHLDGGGSVPRRTPQYVLFLRVQRFVRQHLGDPGLSPDAIAAAHAISTRYLHRLFQQQHLTVGSWIRGQRLEQCRRALADPAQRHTPVHEIAARWGFGHPAAFSRNFRAAYGISPTEYREAATAARVSE</sequence>
<dbReference type="InterPro" id="IPR018060">
    <property type="entry name" value="HTH_AraC"/>
</dbReference>
<comment type="caution">
    <text evidence="5">The sequence shown here is derived from an EMBL/GenBank/DDBJ whole genome shotgun (WGS) entry which is preliminary data.</text>
</comment>
<dbReference type="PRINTS" id="PR00032">
    <property type="entry name" value="HTHARAC"/>
</dbReference>
<organism evidence="5 6">
    <name type="scientific">Streptomyces gamaensis</name>
    <dbReference type="NCBI Taxonomy" id="1763542"/>
    <lineage>
        <taxon>Bacteria</taxon>
        <taxon>Bacillati</taxon>
        <taxon>Actinomycetota</taxon>
        <taxon>Actinomycetes</taxon>
        <taxon>Kitasatosporales</taxon>
        <taxon>Streptomycetaceae</taxon>
        <taxon>Streptomyces</taxon>
    </lineage>
</organism>
<dbReference type="SMART" id="SM00342">
    <property type="entry name" value="HTH_ARAC"/>
    <property type="match status" value="1"/>
</dbReference>
<dbReference type="Gene3D" id="1.10.10.60">
    <property type="entry name" value="Homeodomain-like"/>
    <property type="match status" value="1"/>
</dbReference>